<comment type="similarity">
    <text evidence="5">Belongs to the dynein light chain Tctex-type family.</text>
</comment>
<dbReference type="AlphaFoldDB" id="A0A238C6I0"/>
<dbReference type="InterPro" id="IPR038586">
    <property type="entry name" value="Tctex-1-like_sf"/>
</dbReference>
<keyword evidence="8 12" id="KW-0479">Metal-binding</keyword>
<evidence type="ECO:0000256" key="12">
    <source>
        <dbReference type="PIRSR" id="PIRSR600760-2"/>
    </source>
</evidence>
<dbReference type="GO" id="GO:0046854">
    <property type="term" value="P:phosphatidylinositol phosphate biosynthetic process"/>
    <property type="evidence" value="ECO:0007669"/>
    <property type="project" value="InterPro"/>
</dbReference>
<dbReference type="PROSITE" id="PS00630">
    <property type="entry name" value="IMP_2"/>
    <property type="match status" value="1"/>
</dbReference>
<comment type="similarity">
    <text evidence="6 13">Belongs to the inositol monophosphatase superfamily.</text>
</comment>
<comment type="subcellular location">
    <subcellularLocation>
        <location evidence="3">Cytoplasm</location>
    </subcellularLocation>
</comment>
<dbReference type="InterPro" id="IPR020550">
    <property type="entry name" value="Inositol_monophosphatase_CS"/>
</dbReference>
<evidence type="ECO:0000256" key="6">
    <source>
        <dbReference type="ARBA" id="ARBA00009759"/>
    </source>
</evidence>
<evidence type="ECO:0000256" key="10">
    <source>
        <dbReference type="ARBA" id="ARBA00022842"/>
    </source>
</evidence>
<dbReference type="GO" id="GO:0046872">
    <property type="term" value="F:metal ion binding"/>
    <property type="evidence" value="ECO:0007669"/>
    <property type="project" value="UniProtKB-KW"/>
</dbReference>
<dbReference type="PRINTS" id="PR00377">
    <property type="entry name" value="IMPHPHTASES"/>
</dbReference>
<dbReference type="CDD" id="cd01639">
    <property type="entry name" value="IMPase"/>
    <property type="match status" value="1"/>
</dbReference>
<proteinExistence type="inferred from homology"/>
<gene>
    <name evidence="14" type="ORF">X798_00322</name>
</gene>
<dbReference type="PANTHER" id="PTHR20854:SF4">
    <property type="entry name" value="INOSITOL-1-MONOPHOSPHATASE-RELATED"/>
    <property type="match status" value="1"/>
</dbReference>
<name>A0A238C6I0_9BILA</name>
<dbReference type="Proteomes" id="UP000242913">
    <property type="component" value="Unassembled WGS sequence"/>
</dbReference>
<dbReference type="EC" id="3.1.3.25" evidence="13"/>
<evidence type="ECO:0000256" key="2">
    <source>
        <dbReference type="ARBA" id="ARBA00001946"/>
    </source>
</evidence>
<comment type="cofactor">
    <cofactor evidence="2 12 13">
        <name>Mg(2+)</name>
        <dbReference type="ChEBI" id="CHEBI:18420"/>
    </cofactor>
</comment>
<dbReference type="PROSITE" id="PS00629">
    <property type="entry name" value="IMP_1"/>
    <property type="match status" value="1"/>
</dbReference>
<evidence type="ECO:0000256" key="5">
    <source>
        <dbReference type="ARBA" id="ARBA00005361"/>
    </source>
</evidence>
<dbReference type="InterPro" id="IPR005334">
    <property type="entry name" value="Tctex-1-like"/>
</dbReference>
<accession>A0A238C6I0</accession>
<dbReference type="Gene3D" id="3.40.190.80">
    <property type="match status" value="1"/>
</dbReference>
<evidence type="ECO:0000256" key="9">
    <source>
        <dbReference type="ARBA" id="ARBA00022801"/>
    </source>
</evidence>
<keyword evidence="10 12" id="KW-0460">Magnesium</keyword>
<dbReference type="GO" id="GO:0005737">
    <property type="term" value="C:cytoplasm"/>
    <property type="evidence" value="ECO:0007669"/>
    <property type="project" value="UniProtKB-SubCell"/>
</dbReference>
<evidence type="ECO:0000256" key="8">
    <source>
        <dbReference type="ARBA" id="ARBA00022723"/>
    </source>
</evidence>
<protein>
    <recommendedName>
        <fullName evidence="13">Inositol-1-monophosphatase</fullName>
        <ecNumber evidence="13">3.1.3.25</ecNumber>
    </recommendedName>
</protein>
<dbReference type="Pfam" id="PF03645">
    <property type="entry name" value="Tctex-1"/>
    <property type="match status" value="1"/>
</dbReference>
<dbReference type="GO" id="GO:0008934">
    <property type="term" value="F:inositol monophosphate 1-phosphatase activity"/>
    <property type="evidence" value="ECO:0007669"/>
    <property type="project" value="InterPro"/>
</dbReference>
<dbReference type="GO" id="GO:0007165">
    <property type="term" value="P:signal transduction"/>
    <property type="evidence" value="ECO:0007669"/>
    <property type="project" value="TreeGrafter"/>
</dbReference>
<dbReference type="SUPFAM" id="SSF56655">
    <property type="entry name" value="Carbohydrate phosphatase"/>
    <property type="match status" value="1"/>
</dbReference>
<evidence type="ECO:0000256" key="4">
    <source>
        <dbReference type="ARBA" id="ARBA00005152"/>
    </source>
</evidence>
<feature type="binding site" evidence="12">
    <location>
        <position position="99"/>
    </location>
    <ligand>
        <name>Mg(2+)</name>
        <dbReference type="ChEBI" id="CHEBI:18420"/>
        <label>1</label>
        <note>catalytic</note>
    </ligand>
</feature>
<evidence type="ECO:0000256" key="13">
    <source>
        <dbReference type="RuleBase" id="RU364068"/>
    </source>
</evidence>
<dbReference type="FunFam" id="3.30.540.10:FF:000013">
    <property type="entry name" value="Inositol-1-monophosphatase"/>
    <property type="match status" value="1"/>
</dbReference>
<evidence type="ECO:0000256" key="1">
    <source>
        <dbReference type="ARBA" id="ARBA00001033"/>
    </source>
</evidence>
<dbReference type="EMBL" id="KZ269977">
    <property type="protein sequence ID" value="OZC12690.1"/>
    <property type="molecule type" value="Genomic_DNA"/>
</dbReference>
<comment type="catalytic activity">
    <reaction evidence="1 13">
        <text>a myo-inositol phosphate + H2O = myo-inositol + phosphate</text>
        <dbReference type="Rhea" id="RHEA:24056"/>
        <dbReference type="ChEBI" id="CHEBI:15377"/>
        <dbReference type="ChEBI" id="CHEBI:17268"/>
        <dbReference type="ChEBI" id="CHEBI:43474"/>
        <dbReference type="ChEBI" id="CHEBI:84139"/>
        <dbReference type="EC" id="3.1.3.25"/>
    </reaction>
</comment>
<dbReference type="CDD" id="cd21455">
    <property type="entry name" value="DLC-like_DYNLT1_DYNLT3"/>
    <property type="match status" value="1"/>
</dbReference>
<dbReference type="OrthoDB" id="10254945at2759"/>
<evidence type="ECO:0000313" key="15">
    <source>
        <dbReference type="Proteomes" id="UP000242913"/>
    </source>
</evidence>
<dbReference type="PRINTS" id="PR00378">
    <property type="entry name" value="LIIMPHPHTASE"/>
</dbReference>
<keyword evidence="15" id="KW-1185">Reference proteome</keyword>
<comment type="catalytic activity">
    <reaction evidence="11">
        <text>alpha-D-galactose 1-phosphate + H2O = D-galactose + phosphate</text>
        <dbReference type="Rhea" id="RHEA:29315"/>
        <dbReference type="ChEBI" id="CHEBI:4139"/>
        <dbReference type="ChEBI" id="CHEBI:15377"/>
        <dbReference type="ChEBI" id="CHEBI:43474"/>
        <dbReference type="ChEBI" id="CHEBI:58336"/>
        <dbReference type="EC" id="3.1.3.94"/>
    </reaction>
</comment>
<dbReference type="InterPro" id="IPR000760">
    <property type="entry name" value="Inositol_monophosphatase-like"/>
</dbReference>
<dbReference type="GO" id="GO:0006021">
    <property type="term" value="P:inositol biosynthetic process"/>
    <property type="evidence" value="ECO:0007669"/>
    <property type="project" value="UniProtKB-UniPathway"/>
</dbReference>
<evidence type="ECO:0000256" key="7">
    <source>
        <dbReference type="ARBA" id="ARBA00022490"/>
    </source>
</evidence>
<evidence type="ECO:0000256" key="3">
    <source>
        <dbReference type="ARBA" id="ARBA00004496"/>
    </source>
</evidence>
<evidence type="ECO:0000256" key="11">
    <source>
        <dbReference type="ARBA" id="ARBA00035990"/>
    </source>
</evidence>
<feature type="binding site" evidence="12">
    <location>
        <position position="76"/>
    </location>
    <ligand>
        <name>Mg(2+)</name>
        <dbReference type="ChEBI" id="CHEBI:18420"/>
        <label>1</label>
        <note>catalytic</note>
    </ligand>
</feature>
<dbReference type="UniPathway" id="UPA00823">
    <property type="reaction ID" value="UER00788"/>
</dbReference>
<comment type="pathway">
    <text evidence="4 13">Polyol metabolism; myo-inositol biosynthesis; myo-inositol from D-glucose 6-phosphate: step 2/2.</text>
</comment>
<dbReference type="FunFam" id="3.40.190.80:FF:000002">
    <property type="entry name" value="Inositol-1-monophosphatase"/>
    <property type="match status" value="1"/>
</dbReference>
<sequence length="399" mass="44129">MNCQLFHPEEDRFFNFALNLVNEAGALVRAAFEQPCSEVQTKMSNTDLVTETDQAVEKMLIENLSKEFPDHKFIGEESVASGAKINYTDAPTWIIDPIDGTTNFVHRIPMIAICVGLSIKKQLRAGIVYNPITKELYTAQAGRGAFRNGFPIHVSATKELNRCLIAQSHGIHNLVKFGEKWLKITLDNHGRQCLAGIRGHRSFGSAAINMVYVAQGVVDAYVEYGIHAWDVAAAGIIVKEAGGVLLDPTGAEFDIMNRRVLCTSTPELAKAIESTLNYWIMMDDTHPVENSASQLVPLSQEVQTISKEALDNIIGNSPYWHVTTNQWSQQAVETITSNLVKLNKPYKYIVTCVIMQTNTGAGLSVSSTCYWDKATDLSFTVRWENKAVVTIVNVFAVAI</sequence>
<organism evidence="14 15">
    <name type="scientific">Onchocerca flexuosa</name>
    <dbReference type="NCBI Taxonomy" id="387005"/>
    <lineage>
        <taxon>Eukaryota</taxon>
        <taxon>Metazoa</taxon>
        <taxon>Ecdysozoa</taxon>
        <taxon>Nematoda</taxon>
        <taxon>Chromadorea</taxon>
        <taxon>Rhabditida</taxon>
        <taxon>Spirurina</taxon>
        <taxon>Spiruromorpha</taxon>
        <taxon>Filarioidea</taxon>
        <taxon>Onchocercidae</taxon>
        <taxon>Onchocerca</taxon>
    </lineage>
</organism>
<dbReference type="Gene3D" id="3.30.540.10">
    <property type="entry name" value="Fructose-1,6-Bisphosphatase, subunit A, domain 1"/>
    <property type="match status" value="1"/>
</dbReference>
<reference evidence="14 15" key="1">
    <citation type="submission" date="2015-12" db="EMBL/GenBank/DDBJ databases">
        <title>Draft genome of the nematode, Onchocerca flexuosa.</title>
        <authorList>
            <person name="Mitreva M."/>
        </authorList>
    </citation>
    <scope>NUCLEOTIDE SEQUENCE [LARGE SCALE GENOMIC DNA]</scope>
    <source>
        <strain evidence="14">Red Deer</strain>
    </source>
</reference>
<dbReference type="Pfam" id="PF00459">
    <property type="entry name" value="Inositol_P"/>
    <property type="match status" value="1"/>
</dbReference>
<dbReference type="PANTHER" id="PTHR20854">
    <property type="entry name" value="INOSITOL MONOPHOSPHATASE"/>
    <property type="match status" value="1"/>
</dbReference>
<dbReference type="InterPro" id="IPR020552">
    <property type="entry name" value="Inositol_monoPase_Li-sen"/>
</dbReference>
<evidence type="ECO:0000313" key="14">
    <source>
        <dbReference type="EMBL" id="OZC12690.1"/>
    </source>
</evidence>
<keyword evidence="7" id="KW-0963">Cytoplasm</keyword>
<dbReference type="Gene3D" id="3.30.1140.40">
    <property type="entry name" value="Tctex-1"/>
    <property type="match status" value="1"/>
</dbReference>
<dbReference type="InterPro" id="IPR020583">
    <property type="entry name" value="Inositol_monoP_metal-BS"/>
</dbReference>
<feature type="binding site" evidence="12">
    <location>
        <position position="230"/>
    </location>
    <ligand>
        <name>Mg(2+)</name>
        <dbReference type="ChEBI" id="CHEBI:18420"/>
        <label>1</label>
        <note>catalytic</note>
    </ligand>
</feature>
<feature type="binding site" evidence="12">
    <location>
        <position position="98"/>
    </location>
    <ligand>
        <name>Mg(2+)</name>
        <dbReference type="ChEBI" id="CHEBI:18420"/>
        <label>1</label>
        <note>catalytic</note>
    </ligand>
</feature>
<keyword evidence="9 13" id="KW-0378">Hydrolase</keyword>
<dbReference type="InterPro" id="IPR033942">
    <property type="entry name" value="IMPase"/>
</dbReference>
<feature type="binding site" evidence="12">
    <location>
        <position position="96"/>
    </location>
    <ligand>
        <name>Mg(2+)</name>
        <dbReference type="ChEBI" id="CHEBI:18420"/>
        <label>1</label>
        <note>catalytic</note>
    </ligand>
</feature>